<dbReference type="PANTHER" id="PTHR22791:SF4">
    <property type="entry name" value="RING FINGER PROTEIN 223"/>
    <property type="match status" value="1"/>
</dbReference>
<keyword evidence="6" id="KW-0812">Transmembrane</keyword>
<dbReference type="InterPro" id="IPR051435">
    <property type="entry name" value="RING_finger_E3_ubiq-ligases"/>
</dbReference>
<keyword evidence="3" id="KW-0862">Zinc</keyword>
<dbReference type="GO" id="GO:0008270">
    <property type="term" value="F:zinc ion binding"/>
    <property type="evidence" value="ECO:0007669"/>
    <property type="project" value="UniProtKB-KW"/>
</dbReference>
<keyword evidence="1" id="KW-0479">Metal-binding</keyword>
<dbReference type="SUPFAM" id="SSF57850">
    <property type="entry name" value="RING/U-box"/>
    <property type="match status" value="1"/>
</dbReference>
<keyword evidence="2 4" id="KW-0863">Zinc-finger</keyword>
<evidence type="ECO:0000313" key="9">
    <source>
        <dbReference type="Proteomes" id="UP000536092"/>
    </source>
</evidence>
<proteinExistence type="predicted"/>
<dbReference type="GO" id="GO:0061630">
    <property type="term" value="F:ubiquitin protein ligase activity"/>
    <property type="evidence" value="ECO:0007669"/>
    <property type="project" value="TreeGrafter"/>
</dbReference>
<dbReference type="PANTHER" id="PTHR22791">
    <property type="entry name" value="RING-TYPE DOMAIN-CONTAINING PROTEIN"/>
    <property type="match status" value="1"/>
</dbReference>
<dbReference type="PROSITE" id="PS00518">
    <property type="entry name" value="ZF_RING_1"/>
    <property type="match status" value="1"/>
</dbReference>
<keyword evidence="6" id="KW-0472">Membrane</keyword>
<dbReference type="InterPro" id="IPR017907">
    <property type="entry name" value="Znf_RING_CS"/>
</dbReference>
<keyword evidence="6" id="KW-1133">Transmembrane helix</keyword>
<gene>
    <name evidence="8" type="primary">Rnf223</name>
    <name evidence="8" type="ORF">CERBRA_R15141</name>
</gene>
<evidence type="ECO:0000313" key="8">
    <source>
        <dbReference type="EMBL" id="NXO97035.1"/>
    </source>
</evidence>
<dbReference type="SMART" id="SM00184">
    <property type="entry name" value="RING"/>
    <property type="match status" value="1"/>
</dbReference>
<keyword evidence="9" id="KW-1185">Reference proteome</keyword>
<dbReference type="EMBL" id="VXBV01005303">
    <property type="protein sequence ID" value="NXO97035.1"/>
    <property type="molecule type" value="Genomic_DNA"/>
</dbReference>
<dbReference type="GO" id="GO:0016567">
    <property type="term" value="P:protein ubiquitination"/>
    <property type="evidence" value="ECO:0007669"/>
    <property type="project" value="TreeGrafter"/>
</dbReference>
<accession>A0A7L1WGZ4</accession>
<feature type="transmembrane region" description="Helical" evidence="6">
    <location>
        <begin position="168"/>
        <end position="186"/>
    </location>
</feature>
<dbReference type="Pfam" id="PF14634">
    <property type="entry name" value="zf-RING_5"/>
    <property type="match status" value="1"/>
</dbReference>
<dbReference type="InterPro" id="IPR001841">
    <property type="entry name" value="Znf_RING"/>
</dbReference>
<dbReference type="Proteomes" id="UP000536092">
    <property type="component" value="Unassembled WGS sequence"/>
</dbReference>
<dbReference type="AlphaFoldDB" id="A0A7L1WGZ4"/>
<feature type="non-terminal residue" evidence="8">
    <location>
        <position position="1"/>
    </location>
</feature>
<feature type="region of interest" description="Disordered" evidence="5">
    <location>
        <begin position="1"/>
        <end position="23"/>
    </location>
</feature>
<evidence type="ECO:0000256" key="1">
    <source>
        <dbReference type="ARBA" id="ARBA00022723"/>
    </source>
</evidence>
<dbReference type="Gene3D" id="3.30.40.10">
    <property type="entry name" value="Zinc/RING finger domain, C3HC4 (zinc finger)"/>
    <property type="match status" value="1"/>
</dbReference>
<reference evidence="8 9" key="1">
    <citation type="submission" date="2019-09" db="EMBL/GenBank/DDBJ databases">
        <title>Bird 10,000 Genomes (B10K) Project - Family phase.</title>
        <authorList>
            <person name="Zhang G."/>
        </authorList>
    </citation>
    <scope>NUCLEOTIDE SEQUENCE [LARGE SCALE GENOMIC DNA]</scope>
    <source>
        <strain evidence="8">B10K-DU-002-20</strain>
        <tissue evidence="8">Muscle</tissue>
    </source>
</reference>
<evidence type="ECO:0000259" key="7">
    <source>
        <dbReference type="PROSITE" id="PS50089"/>
    </source>
</evidence>
<evidence type="ECO:0000256" key="3">
    <source>
        <dbReference type="ARBA" id="ARBA00022833"/>
    </source>
</evidence>
<comment type="caution">
    <text evidence="8">The sequence shown here is derived from an EMBL/GenBank/DDBJ whole genome shotgun (WGS) entry which is preliminary data.</text>
</comment>
<dbReference type="OrthoDB" id="252722at2759"/>
<evidence type="ECO:0000256" key="6">
    <source>
        <dbReference type="SAM" id="Phobius"/>
    </source>
</evidence>
<evidence type="ECO:0000256" key="5">
    <source>
        <dbReference type="SAM" id="MobiDB-lite"/>
    </source>
</evidence>
<protein>
    <submittedName>
        <fullName evidence="8">RN223 protein</fullName>
    </submittedName>
</protein>
<dbReference type="InterPro" id="IPR013083">
    <property type="entry name" value="Znf_RING/FYVE/PHD"/>
</dbReference>
<name>A0A7L1WGZ4_9PASS</name>
<evidence type="ECO:0000256" key="2">
    <source>
        <dbReference type="ARBA" id="ARBA00022771"/>
    </source>
</evidence>
<feature type="non-terminal residue" evidence="8">
    <location>
        <position position="197"/>
    </location>
</feature>
<dbReference type="PROSITE" id="PS50089">
    <property type="entry name" value="ZF_RING_2"/>
    <property type="match status" value="1"/>
</dbReference>
<sequence>SVVPSPRKGRSPLFPGSPGSPKPASPVECSICFNTYDNSFKTPKLLQCSHVFCLECVARLSTALPPGQPPQPLLPCPFCRQPTALPAQGAPGLRTSRALLATLPPELQQERQLWMDGTRLCCRRSSADPEDCEAIDVALSKPESVEVTPVGLAGRLSRCELCEDWKRVVLLSALLIIIFCIILWPVQCALKTGNLRC</sequence>
<feature type="domain" description="RING-type" evidence="7">
    <location>
        <begin position="29"/>
        <end position="80"/>
    </location>
</feature>
<organism evidence="8 9">
    <name type="scientific">Certhia brachydactyla</name>
    <name type="common">short-toed tree-creeper</name>
    <dbReference type="NCBI Taxonomy" id="73330"/>
    <lineage>
        <taxon>Eukaryota</taxon>
        <taxon>Metazoa</taxon>
        <taxon>Chordata</taxon>
        <taxon>Craniata</taxon>
        <taxon>Vertebrata</taxon>
        <taxon>Euteleostomi</taxon>
        <taxon>Archelosauria</taxon>
        <taxon>Archosauria</taxon>
        <taxon>Dinosauria</taxon>
        <taxon>Saurischia</taxon>
        <taxon>Theropoda</taxon>
        <taxon>Coelurosauria</taxon>
        <taxon>Aves</taxon>
        <taxon>Neognathae</taxon>
        <taxon>Neoaves</taxon>
        <taxon>Telluraves</taxon>
        <taxon>Australaves</taxon>
        <taxon>Passeriformes</taxon>
        <taxon>Certhiidae</taxon>
        <taxon>Certhiinae</taxon>
        <taxon>Certhia</taxon>
    </lineage>
</organism>
<evidence type="ECO:0000256" key="4">
    <source>
        <dbReference type="PROSITE-ProRule" id="PRU00175"/>
    </source>
</evidence>